<evidence type="ECO:0000256" key="2">
    <source>
        <dbReference type="ARBA" id="ARBA00022642"/>
    </source>
</evidence>
<keyword evidence="4" id="KW-0378">Hydrolase</keyword>
<evidence type="ECO:0000259" key="8">
    <source>
        <dbReference type="Pfam" id="PF00857"/>
    </source>
</evidence>
<evidence type="ECO:0000313" key="10">
    <source>
        <dbReference type="Proteomes" id="UP001071478"/>
    </source>
</evidence>
<comment type="similarity">
    <text evidence="1">Belongs to the isochorismatase family.</text>
</comment>
<evidence type="ECO:0000256" key="6">
    <source>
        <dbReference type="ARBA" id="ARBA00039017"/>
    </source>
</evidence>
<dbReference type="Pfam" id="PF00857">
    <property type="entry name" value="Isochorismatase"/>
    <property type="match status" value="1"/>
</dbReference>
<dbReference type="Gene3D" id="3.40.50.850">
    <property type="entry name" value="Isochorismatase-like"/>
    <property type="match status" value="1"/>
</dbReference>
<evidence type="ECO:0000256" key="5">
    <source>
        <dbReference type="ARBA" id="ARBA00037900"/>
    </source>
</evidence>
<protein>
    <recommendedName>
        <fullName evidence="6">nicotinamidase</fullName>
        <ecNumber evidence="6">3.5.1.19</ecNumber>
    </recommendedName>
    <alternativeName>
        <fullName evidence="7">Nicotinamide deamidase</fullName>
    </alternativeName>
</protein>
<sequence length="187" mass="20013">MRALVVVDVQNDFCPGGALATERGDMVAEGIADLIRDPAAGYGAIVATQDWHIDPGEHFSGNPDFVDSWPIHCVVGTGGAELHPAIKDEAFDEIFRKGEYSAAYSGFEGHAAGDETVTMTTWLRFRHVTDVDVVGIATDHCVKATVLDALREGFGVRVLPELCSPVTVDTGEQALREMESAGARVGR</sequence>
<comment type="pathway">
    <text evidence="5">Cofactor biosynthesis; nicotinate biosynthesis; nicotinate from nicotinamide: step 1/1.</text>
</comment>
<name>A0A9Q4CA20_9CORY</name>
<dbReference type="CDD" id="cd01011">
    <property type="entry name" value="nicotinamidase"/>
    <property type="match status" value="1"/>
</dbReference>
<keyword evidence="2" id="KW-0662">Pyridine nucleotide biosynthesis</keyword>
<feature type="domain" description="Isochorismatase-like" evidence="8">
    <location>
        <begin position="3"/>
        <end position="185"/>
    </location>
</feature>
<dbReference type="PANTHER" id="PTHR11080">
    <property type="entry name" value="PYRAZINAMIDASE/NICOTINAMIDASE"/>
    <property type="match status" value="1"/>
</dbReference>
<organism evidence="9 10">
    <name type="scientific">Corynebacterium pygosceleis</name>
    <dbReference type="NCBI Taxonomy" id="2800406"/>
    <lineage>
        <taxon>Bacteria</taxon>
        <taxon>Bacillati</taxon>
        <taxon>Actinomycetota</taxon>
        <taxon>Actinomycetes</taxon>
        <taxon>Mycobacteriales</taxon>
        <taxon>Corynebacteriaceae</taxon>
        <taxon>Corynebacterium</taxon>
    </lineage>
</organism>
<evidence type="ECO:0000256" key="4">
    <source>
        <dbReference type="ARBA" id="ARBA00022801"/>
    </source>
</evidence>
<dbReference type="EMBL" id="JAPMKU010000006">
    <property type="protein sequence ID" value="MCX7469347.1"/>
    <property type="molecule type" value="Genomic_DNA"/>
</dbReference>
<evidence type="ECO:0000256" key="3">
    <source>
        <dbReference type="ARBA" id="ARBA00022723"/>
    </source>
</evidence>
<dbReference type="PANTHER" id="PTHR11080:SF2">
    <property type="entry name" value="LD05707P"/>
    <property type="match status" value="1"/>
</dbReference>
<dbReference type="InterPro" id="IPR052347">
    <property type="entry name" value="Isochorismatase_Nicotinamidase"/>
</dbReference>
<dbReference type="InterPro" id="IPR036380">
    <property type="entry name" value="Isochorismatase-like_sf"/>
</dbReference>
<gene>
    <name evidence="9" type="ORF">OS129_10770</name>
</gene>
<comment type="caution">
    <text evidence="9">The sequence shown here is derived from an EMBL/GenBank/DDBJ whole genome shotgun (WGS) entry which is preliminary data.</text>
</comment>
<dbReference type="Proteomes" id="UP001071478">
    <property type="component" value="Unassembled WGS sequence"/>
</dbReference>
<dbReference type="AlphaFoldDB" id="A0A9Q4CA20"/>
<dbReference type="EC" id="3.5.1.19" evidence="6"/>
<evidence type="ECO:0000256" key="1">
    <source>
        <dbReference type="ARBA" id="ARBA00006336"/>
    </source>
</evidence>
<dbReference type="GO" id="GO:0019363">
    <property type="term" value="P:pyridine nucleotide biosynthetic process"/>
    <property type="evidence" value="ECO:0007669"/>
    <property type="project" value="UniProtKB-KW"/>
</dbReference>
<evidence type="ECO:0000313" key="9">
    <source>
        <dbReference type="EMBL" id="MCX7469347.1"/>
    </source>
</evidence>
<proteinExistence type="inferred from homology"/>
<accession>A0A9Q4CA20</accession>
<dbReference type="GO" id="GO:0046872">
    <property type="term" value="F:metal ion binding"/>
    <property type="evidence" value="ECO:0007669"/>
    <property type="project" value="UniProtKB-KW"/>
</dbReference>
<reference evidence="9" key="1">
    <citation type="submission" date="2022-11" db="EMBL/GenBank/DDBJ databases">
        <title>Corynebacterium sp. isolated from Penguins.</title>
        <authorList>
            <person name="Sedlar K."/>
            <person name="Svec P."/>
        </authorList>
    </citation>
    <scope>NUCLEOTIDE SEQUENCE</scope>
    <source>
        <strain evidence="9">P7374</strain>
    </source>
</reference>
<dbReference type="GO" id="GO:0008936">
    <property type="term" value="F:nicotinamidase activity"/>
    <property type="evidence" value="ECO:0007669"/>
    <property type="project" value="UniProtKB-EC"/>
</dbReference>
<dbReference type="SUPFAM" id="SSF52499">
    <property type="entry name" value="Isochorismatase-like hydrolases"/>
    <property type="match status" value="1"/>
</dbReference>
<keyword evidence="3" id="KW-0479">Metal-binding</keyword>
<dbReference type="InterPro" id="IPR000868">
    <property type="entry name" value="Isochorismatase-like_dom"/>
</dbReference>
<evidence type="ECO:0000256" key="7">
    <source>
        <dbReference type="ARBA" id="ARBA00043224"/>
    </source>
</evidence>